<dbReference type="Proteomes" id="UP000886653">
    <property type="component" value="Unassembled WGS sequence"/>
</dbReference>
<dbReference type="Gene3D" id="4.10.240.10">
    <property type="entry name" value="Zn(2)-C6 fungal-type DNA-binding domain"/>
    <property type="match status" value="1"/>
</dbReference>
<name>A0A9P6T6R7_9BASI</name>
<evidence type="ECO:0000313" key="3">
    <source>
        <dbReference type="EMBL" id="KAG0140709.1"/>
    </source>
</evidence>
<dbReference type="SUPFAM" id="SSF57701">
    <property type="entry name" value="Zn2/Cys6 DNA-binding domain"/>
    <property type="match status" value="1"/>
</dbReference>
<organism evidence="3 4">
    <name type="scientific">Cronartium quercuum f. sp. fusiforme G11</name>
    <dbReference type="NCBI Taxonomy" id="708437"/>
    <lineage>
        <taxon>Eukaryota</taxon>
        <taxon>Fungi</taxon>
        <taxon>Dikarya</taxon>
        <taxon>Basidiomycota</taxon>
        <taxon>Pucciniomycotina</taxon>
        <taxon>Pucciniomycetes</taxon>
        <taxon>Pucciniales</taxon>
        <taxon>Coleosporiaceae</taxon>
        <taxon>Cronartium</taxon>
    </lineage>
</organism>
<dbReference type="InterPro" id="IPR036864">
    <property type="entry name" value="Zn2-C6_fun-type_DNA-bd_sf"/>
</dbReference>
<sequence>MASRSHSGHIKNSSSPNVVSLNATKAPSVSTAKPRFRSRTGCWTCRRRKVKCDERGRNPETVAYGGPLQTASGCKRCEDSGRPCHGYGAQAPNRPLLNPYAAPCNTGEMANGPTSFYTFNHNTQEHPASATLPCFSNYLPTSDSTSVMSELAHWGRSSGSPKSGEHHPGPESHSPHLNPTSSSASAAPLLASASATLHPVQASLITPPLDLRRYSVPSYPTWHSLTQERHQPSQYSNTTAFRNSCYLPNVNLNAGVFFQQDGSIRDSMPASSVSIINPDNPPLSQSNLSNMSFHNARTFDPNARPNTHSANRSHLIDFGRPHTSSGVSLPHNNHNPQTHANSYRSSIFPPHEVVGGIPEVPYNPSLSPTMTNCSELGRTGWSDSICGNMVHSKVSGQSLNMIGPPHPGYHSPAISKVLSPVLHKTNAGQSPGYIKPISGTEIPNSSTPKGGYESFPSSTELQPDSNSNSTTGEPDLLQPTSRGSFQDESATMEYISSISNSQNGGHVDMQRRLSSSIECEGGSRYPLHSRTYVGSFESDMKGAVPDRKASSSSSTSSISTFENGSSPHVSLSRRLSTNQACSPSNLSSASSPGSTTQINQHHISSSNQHPIGQHSPSMNVFEVFQHTNHAPWNSLEASTVQNPRDHEFSMNANEITPENVKTELIDDESPISTANSTFSCTGKSRYNSHGSPTNTHSHRMIDELRTPFPIVYKFPAQDSSLTLVDPSQHFSTESLK</sequence>
<feature type="compositionally biased region" description="Low complexity" evidence="1">
    <location>
        <begin position="175"/>
        <end position="185"/>
    </location>
</feature>
<dbReference type="OrthoDB" id="5419315at2759"/>
<evidence type="ECO:0000256" key="1">
    <source>
        <dbReference type="SAM" id="MobiDB-lite"/>
    </source>
</evidence>
<feature type="domain" description="Zn(2)-C6 fungal-type" evidence="2">
    <location>
        <begin position="41"/>
        <end position="84"/>
    </location>
</feature>
<gene>
    <name evidence="3" type="ORF">CROQUDRAFT_52839</name>
</gene>
<dbReference type="PROSITE" id="PS50048">
    <property type="entry name" value="ZN2_CY6_FUNGAL_2"/>
    <property type="match status" value="1"/>
</dbReference>
<dbReference type="EMBL" id="MU167424">
    <property type="protein sequence ID" value="KAG0140709.1"/>
    <property type="molecule type" value="Genomic_DNA"/>
</dbReference>
<proteinExistence type="predicted"/>
<dbReference type="CDD" id="cd00067">
    <property type="entry name" value="GAL4"/>
    <property type="match status" value="1"/>
</dbReference>
<feature type="compositionally biased region" description="Polar residues" evidence="1">
    <location>
        <begin position="10"/>
        <end position="31"/>
    </location>
</feature>
<feature type="region of interest" description="Disordered" evidence="1">
    <location>
        <begin position="538"/>
        <end position="615"/>
    </location>
</feature>
<comment type="caution">
    <text evidence="3">The sequence shown here is derived from an EMBL/GenBank/DDBJ whole genome shotgun (WGS) entry which is preliminary data.</text>
</comment>
<dbReference type="GO" id="GO:0000981">
    <property type="term" value="F:DNA-binding transcription factor activity, RNA polymerase II-specific"/>
    <property type="evidence" value="ECO:0007669"/>
    <property type="project" value="InterPro"/>
</dbReference>
<feature type="compositionally biased region" description="Basic and acidic residues" evidence="1">
    <location>
        <begin position="538"/>
        <end position="549"/>
    </location>
</feature>
<feature type="compositionally biased region" description="Polar residues" evidence="1">
    <location>
        <begin position="455"/>
        <end position="485"/>
    </location>
</feature>
<feature type="compositionally biased region" description="Basic and acidic residues" evidence="1">
    <location>
        <begin position="163"/>
        <end position="174"/>
    </location>
</feature>
<feature type="region of interest" description="Disordered" evidence="1">
    <location>
        <begin position="429"/>
        <end position="485"/>
    </location>
</feature>
<feature type="compositionally biased region" description="Low complexity" evidence="1">
    <location>
        <begin position="582"/>
        <end position="594"/>
    </location>
</feature>
<accession>A0A9P6T6R7</accession>
<dbReference type="SMART" id="SM00066">
    <property type="entry name" value="GAL4"/>
    <property type="match status" value="1"/>
</dbReference>
<feature type="compositionally biased region" description="Low complexity" evidence="1">
    <location>
        <begin position="550"/>
        <end position="566"/>
    </location>
</feature>
<evidence type="ECO:0000259" key="2">
    <source>
        <dbReference type="PROSITE" id="PS50048"/>
    </source>
</evidence>
<evidence type="ECO:0000313" key="4">
    <source>
        <dbReference type="Proteomes" id="UP000886653"/>
    </source>
</evidence>
<protein>
    <recommendedName>
        <fullName evidence="2">Zn(2)-C6 fungal-type domain-containing protein</fullName>
    </recommendedName>
</protein>
<feature type="region of interest" description="Disordered" evidence="1">
    <location>
        <begin position="149"/>
        <end position="185"/>
    </location>
</feature>
<dbReference type="AlphaFoldDB" id="A0A9P6T6R7"/>
<dbReference type="GO" id="GO:0008270">
    <property type="term" value="F:zinc ion binding"/>
    <property type="evidence" value="ECO:0007669"/>
    <property type="project" value="InterPro"/>
</dbReference>
<keyword evidence="4" id="KW-1185">Reference proteome</keyword>
<feature type="compositionally biased region" description="Polar residues" evidence="1">
    <location>
        <begin position="595"/>
        <end position="615"/>
    </location>
</feature>
<dbReference type="Pfam" id="PF00172">
    <property type="entry name" value="Zn_clus"/>
    <property type="match status" value="1"/>
</dbReference>
<feature type="region of interest" description="Disordered" evidence="1">
    <location>
        <begin position="1"/>
        <end position="33"/>
    </location>
</feature>
<dbReference type="InterPro" id="IPR001138">
    <property type="entry name" value="Zn2Cys6_DnaBD"/>
</dbReference>
<reference evidence="3" key="1">
    <citation type="submission" date="2013-11" db="EMBL/GenBank/DDBJ databases">
        <title>Genome sequence of the fusiform rust pathogen reveals effectors for host alternation and coevolution with pine.</title>
        <authorList>
            <consortium name="DOE Joint Genome Institute"/>
            <person name="Smith K."/>
            <person name="Pendleton A."/>
            <person name="Kubisiak T."/>
            <person name="Anderson C."/>
            <person name="Salamov A."/>
            <person name="Aerts A."/>
            <person name="Riley R."/>
            <person name="Clum A."/>
            <person name="Lindquist E."/>
            <person name="Ence D."/>
            <person name="Campbell M."/>
            <person name="Kronenberg Z."/>
            <person name="Feau N."/>
            <person name="Dhillon B."/>
            <person name="Hamelin R."/>
            <person name="Burleigh J."/>
            <person name="Smith J."/>
            <person name="Yandell M."/>
            <person name="Nelson C."/>
            <person name="Grigoriev I."/>
            <person name="Davis J."/>
        </authorList>
    </citation>
    <scope>NUCLEOTIDE SEQUENCE</scope>
    <source>
        <strain evidence="3">G11</strain>
    </source>
</reference>
<feature type="compositionally biased region" description="Polar residues" evidence="1">
    <location>
        <begin position="567"/>
        <end position="581"/>
    </location>
</feature>